<keyword evidence="1" id="KW-0732">Signal</keyword>
<accession>W9S720</accession>
<reference evidence="3" key="1">
    <citation type="submission" date="2013-01" db="EMBL/GenBank/DDBJ databases">
        <title>Draft Genome Sequence of a Mulberry Tree, Morus notabilis C.K. Schneid.</title>
        <authorList>
            <person name="He N."/>
            <person name="Zhao S."/>
        </authorList>
    </citation>
    <scope>NUCLEOTIDE SEQUENCE</scope>
</reference>
<protein>
    <submittedName>
        <fullName evidence="2">Uncharacterized protein</fullName>
    </submittedName>
</protein>
<proteinExistence type="predicted"/>
<keyword evidence="3" id="KW-1185">Reference proteome</keyword>
<evidence type="ECO:0000313" key="2">
    <source>
        <dbReference type="EMBL" id="EXC14265.1"/>
    </source>
</evidence>
<sequence length="90" mass="9974">MILGLTPSGFVLLSGVPFEALGSVCGWWANSTYHIARNENMTPYSLVKFAMSSSKERDWLVNGPIPQISAHGLGYMDMYIFYSTPKPEPT</sequence>
<name>W9S720_9ROSA</name>
<feature type="chain" id="PRO_5004929217" evidence="1">
    <location>
        <begin position="23"/>
        <end position="90"/>
    </location>
</feature>
<dbReference type="Proteomes" id="UP000030645">
    <property type="component" value="Unassembled WGS sequence"/>
</dbReference>
<evidence type="ECO:0000256" key="1">
    <source>
        <dbReference type="SAM" id="SignalP"/>
    </source>
</evidence>
<gene>
    <name evidence="2" type="ORF">L484_021764</name>
</gene>
<organism evidence="2 3">
    <name type="scientific">Morus notabilis</name>
    <dbReference type="NCBI Taxonomy" id="981085"/>
    <lineage>
        <taxon>Eukaryota</taxon>
        <taxon>Viridiplantae</taxon>
        <taxon>Streptophyta</taxon>
        <taxon>Embryophyta</taxon>
        <taxon>Tracheophyta</taxon>
        <taxon>Spermatophyta</taxon>
        <taxon>Magnoliopsida</taxon>
        <taxon>eudicotyledons</taxon>
        <taxon>Gunneridae</taxon>
        <taxon>Pentapetalae</taxon>
        <taxon>rosids</taxon>
        <taxon>fabids</taxon>
        <taxon>Rosales</taxon>
        <taxon>Moraceae</taxon>
        <taxon>Moreae</taxon>
        <taxon>Morus</taxon>
    </lineage>
</organism>
<evidence type="ECO:0000313" key="3">
    <source>
        <dbReference type="Proteomes" id="UP000030645"/>
    </source>
</evidence>
<dbReference type="EMBL" id="KE345760">
    <property type="protein sequence ID" value="EXC14265.1"/>
    <property type="molecule type" value="Genomic_DNA"/>
</dbReference>
<dbReference type="AlphaFoldDB" id="W9S720"/>
<feature type="signal peptide" evidence="1">
    <location>
        <begin position="1"/>
        <end position="22"/>
    </location>
</feature>